<proteinExistence type="inferred from homology"/>
<feature type="non-terminal residue" evidence="9">
    <location>
        <position position="1"/>
    </location>
</feature>
<dbReference type="FunFam" id="3.20.20.80:FF:000004">
    <property type="entry name" value="Beta-glucosidase 6-phospho-beta-glucosidase"/>
    <property type="match status" value="1"/>
</dbReference>
<dbReference type="PRINTS" id="PR00131">
    <property type="entry name" value="GLHYDRLASE1"/>
</dbReference>
<evidence type="ECO:0000256" key="2">
    <source>
        <dbReference type="ARBA" id="ARBA00010838"/>
    </source>
</evidence>
<dbReference type="NCBIfam" id="TIGR03356">
    <property type="entry name" value="BGL"/>
    <property type="match status" value="1"/>
</dbReference>
<reference evidence="9" key="1">
    <citation type="submission" date="2018-06" db="EMBL/GenBank/DDBJ databases">
        <authorList>
            <person name="Zhirakovskaya E."/>
        </authorList>
    </citation>
    <scope>NUCLEOTIDE SEQUENCE</scope>
</reference>
<dbReference type="PANTHER" id="PTHR10353">
    <property type="entry name" value="GLYCOSYL HYDROLASE"/>
    <property type="match status" value="1"/>
</dbReference>
<dbReference type="InterPro" id="IPR033132">
    <property type="entry name" value="GH_1_N_CS"/>
</dbReference>
<dbReference type="Gene3D" id="3.20.20.80">
    <property type="entry name" value="Glycosidases"/>
    <property type="match status" value="1"/>
</dbReference>
<keyword evidence="4 9" id="KW-0378">Hydrolase</keyword>
<evidence type="ECO:0000256" key="6">
    <source>
        <dbReference type="ARBA" id="ARBA00023277"/>
    </source>
</evidence>
<keyword evidence="5" id="KW-0136">Cellulose degradation</keyword>
<evidence type="ECO:0000256" key="8">
    <source>
        <dbReference type="ARBA" id="ARBA00023326"/>
    </source>
</evidence>
<gene>
    <name evidence="9" type="ORF">MNBD_ACTINO02-616</name>
</gene>
<evidence type="ECO:0000313" key="9">
    <source>
        <dbReference type="EMBL" id="VAV97431.1"/>
    </source>
</evidence>
<dbReference type="PANTHER" id="PTHR10353:SF36">
    <property type="entry name" value="LP05116P"/>
    <property type="match status" value="1"/>
</dbReference>
<protein>
    <recommendedName>
        <fullName evidence="3">beta-glucosidase</fullName>
        <ecNumber evidence="3">3.2.1.21</ecNumber>
    </recommendedName>
</protein>
<organism evidence="9">
    <name type="scientific">hydrothermal vent metagenome</name>
    <dbReference type="NCBI Taxonomy" id="652676"/>
    <lineage>
        <taxon>unclassified sequences</taxon>
        <taxon>metagenomes</taxon>
        <taxon>ecological metagenomes</taxon>
    </lineage>
</organism>
<evidence type="ECO:0000256" key="7">
    <source>
        <dbReference type="ARBA" id="ARBA00023295"/>
    </source>
</evidence>
<dbReference type="SUPFAM" id="SSF51445">
    <property type="entry name" value="(Trans)glycosidases"/>
    <property type="match status" value="1"/>
</dbReference>
<accession>A0A3B0S2L8</accession>
<evidence type="ECO:0000256" key="3">
    <source>
        <dbReference type="ARBA" id="ARBA00012744"/>
    </source>
</evidence>
<dbReference type="InterPro" id="IPR017853">
    <property type="entry name" value="GH"/>
</dbReference>
<dbReference type="EC" id="3.2.1.21" evidence="3"/>
<dbReference type="Pfam" id="PF00232">
    <property type="entry name" value="Glyco_hydro_1"/>
    <property type="match status" value="1"/>
</dbReference>
<dbReference type="GO" id="GO:0005829">
    <property type="term" value="C:cytosol"/>
    <property type="evidence" value="ECO:0007669"/>
    <property type="project" value="TreeGrafter"/>
</dbReference>
<dbReference type="AlphaFoldDB" id="A0A3B0S2L8"/>
<dbReference type="InterPro" id="IPR001360">
    <property type="entry name" value="Glyco_hydro_1"/>
</dbReference>
<keyword evidence="8" id="KW-0624">Polysaccharide degradation</keyword>
<dbReference type="EMBL" id="UOEK01000119">
    <property type="protein sequence ID" value="VAV97431.1"/>
    <property type="molecule type" value="Genomic_DNA"/>
</dbReference>
<evidence type="ECO:0000256" key="5">
    <source>
        <dbReference type="ARBA" id="ARBA00023001"/>
    </source>
</evidence>
<sequence>TYAGSEGGMTDIIGATPQLDTTPFPDSFLWGAATAAYQIEGAVNEGGRAPSIWDTFSHSPGATRNGDTGDVACDHYHRWKTDLDIANDIGLKAYRLSVSWARLQPGGEGPLNPEAIDFYRQLLGGLAERGIRPFVTLYHWDMPQVLEVAGGWPARRTAERFAEYARLTVDALGDLVGDWVTVNEPWCSSFNGYHTGTHAPGRQDLGAAVAAAHHLNVAHGLAVRSIREGAYPEVRIGVANLITDVVAASGRREDIEAAARIDANNNLMFLAPPYLGRYPAAVHDLYDRHGLESLIRPGDLKTISIPTDFVGVNHYHQIVVSSDPSNAHLGASFTQAEPASTSLGWSIKPESLRNVLHRVSQEFTELPLYVTESGASFHDEIDQQGNVIDIERIGYLHGYFGAAAEAITAGVDVRGYFVWSLLDNFEWGEGYSHRFGLTYIDYETQTRIQKASAEWYRIQIARHSGQPKYGDRANSGIVPQ</sequence>
<dbReference type="InterPro" id="IPR017736">
    <property type="entry name" value="Glyco_hydro_1_beta-glucosidase"/>
</dbReference>
<comment type="similarity">
    <text evidence="2">Belongs to the glycosyl hydrolase 1 family.</text>
</comment>
<dbReference type="GO" id="GO:0008422">
    <property type="term" value="F:beta-glucosidase activity"/>
    <property type="evidence" value="ECO:0007669"/>
    <property type="project" value="UniProtKB-EC"/>
</dbReference>
<keyword evidence="6" id="KW-0119">Carbohydrate metabolism</keyword>
<name>A0A3B0S2L8_9ZZZZ</name>
<evidence type="ECO:0000256" key="4">
    <source>
        <dbReference type="ARBA" id="ARBA00022801"/>
    </source>
</evidence>
<comment type="catalytic activity">
    <reaction evidence="1">
        <text>Hydrolysis of terminal, non-reducing beta-D-glucosyl residues with release of beta-D-glucose.</text>
        <dbReference type="EC" id="3.2.1.21"/>
    </reaction>
</comment>
<keyword evidence="7 9" id="KW-0326">Glycosidase</keyword>
<evidence type="ECO:0000256" key="1">
    <source>
        <dbReference type="ARBA" id="ARBA00000448"/>
    </source>
</evidence>
<dbReference type="PROSITE" id="PS00653">
    <property type="entry name" value="GLYCOSYL_HYDROL_F1_2"/>
    <property type="match status" value="1"/>
</dbReference>
<dbReference type="GO" id="GO:0030245">
    <property type="term" value="P:cellulose catabolic process"/>
    <property type="evidence" value="ECO:0007669"/>
    <property type="project" value="UniProtKB-KW"/>
</dbReference>